<keyword evidence="1" id="KW-0472">Membrane</keyword>
<feature type="transmembrane region" description="Helical" evidence="1">
    <location>
        <begin position="103"/>
        <end position="125"/>
    </location>
</feature>
<evidence type="ECO:0000313" key="2">
    <source>
        <dbReference type="EMBL" id="RXF72927.1"/>
    </source>
</evidence>
<name>A0A4Q0MH86_9HYPH</name>
<accession>A0A4Q0MH86</accession>
<dbReference type="Pfam" id="PF05987">
    <property type="entry name" value="DUF898"/>
    <property type="match status" value="1"/>
</dbReference>
<proteinExistence type="predicted"/>
<dbReference type="EMBL" id="RYFI01000011">
    <property type="protein sequence ID" value="RXF72927.1"/>
    <property type="molecule type" value="Genomic_DNA"/>
</dbReference>
<keyword evidence="3" id="KW-1185">Reference proteome</keyword>
<feature type="transmembrane region" description="Helical" evidence="1">
    <location>
        <begin position="339"/>
        <end position="363"/>
    </location>
</feature>
<dbReference type="AlphaFoldDB" id="A0A4Q0MH86"/>
<feature type="transmembrane region" description="Helical" evidence="1">
    <location>
        <begin position="270"/>
        <end position="292"/>
    </location>
</feature>
<sequence>MDVSTFGHGGGAAVRPGFHGSARAMFPVVFKGLALTLLTLGVYRFWYVTQVRRFLWENSELDGDAFEYTGRGVELFIGFLIAVAALVPFYTALFLLGLATGPIGAVLLQYGSTVGLFFLAQYALFRARRYRLTRTIWRGVRFQQSGSGWAYAGRSLGWGIVTLLTLGLAYPWMRTSLERYKMTNTWFGDQKGEFSATAGQLFKRGILLWLVAILVLGLAVASLGLLAAASGEAAPAEAAGHPFAAGGAIGLSLIMLVLILPLLQAIEYRWWANGCSIGHATVGCDLGLFAFFKVYLGYAGILLLFGLGIAVLVVAAALIAGSGTESLSPELAGAGQVALMASAAAFYFVVGLIFAALWQLFVVRPIWRKSLESVEIRGLAALMANQSTEPPANAFGEGVADALDFGGF</sequence>
<feature type="transmembrane region" description="Helical" evidence="1">
    <location>
        <begin position="206"/>
        <end position="231"/>
    </location>
</feature>
<keyword evidence="1" id="KW-1133">Transmembrane helix</keyword>
<feature type="transmembrane region" description="Helical" evidence="1">
    <location>
        <begin position="243"/>
        <end position="264"/>
    </location>
</feature>
<feature type="transmembrane region" description="Helical" evidence="1">
    <location>
        <begin position="75"/>
        <end position="97"/>
    </location>
</feature>
<dbReference type="RefSeq" id="WP_128777787.1">
    <property type="nucleotide sequence ID" value="NZ_RYFI01000011.1"/>
</dbReference>
<gene>
    <name evidence="2" type="ORF">EK403_12295</name>
</gene>
<protein>
    <submittedName>
        <fullName evidence="2">DUF898 family protein</fullName>
    </submittedName>
</protein>
<evidence type="ECO:0000313" key="3">
    <source>
        <dbReference type="Proteomes" id="UP000289708"/>
    </source>
</evidence>
<feature type="transmembrane region" description="Helical" evidence="1">
    <location>
        <begin position="24"/>
        <end position="46"/>
    </location>
</feature>
<keyword evidence="1" id="KW-0812">Transmembrane</keyword>
<dbReference type="Proteomes" id="UP000289708">
    <property type="component" value="Unassembled WGS sequence"/>
</dbReference>
<comment type="caution">
    <text evidence="2">The sequence shown here is derived from an EMBL/GenBank/DDBJ whole genome shotgun (WGS) entry which is preliminary data.</text>
</comment>
<reference evidence="2 3" key="1">
    <citation type="submission" date="2018-12" db="EMBL/GenBank/DDBJ databases">
        <title>bacterium Hansschlegelia zhihuaiae S113.</title>
        <authorList>
            <person name="He J."/>
        </authorList>
    </citation>
    <scope>NUCLEOTIDE SEQUENCE [LARGE SCALE GENOMIC DNA]</scope>
    <source>
        <strain evidence="2 3">S 113</strain>
    </source>
</reference>
<dbReference type="OrthoDB" id="7462354at2"/>
<organism evidence="2 3">
    <name type="scientific">Hansschlegelia zhihuaiae</name>
    <dbReference type="NCBI Taxonomy" id="405005"/>
    <lineage>
        <taxon>Bacteria</taxon>
        <taxon>Pseudomonadati</taxon>
        <taxon>Pseudomonadota</taxon>
        <taxon>Alphaproteobacteria</taxon>
        <taxon>Hyphomicrobiales</taxon>
        <taxon>Methylopilaceae</taxon>
        <taxon>Hansschlegelia</taxon>
    </lineage>
</organism>
<feature type="transmembrane region" description="Helical" evidence="1">
    <location>
        <begin position="151"/>
        <end position="173"/>
    </location>
</feature>
<evidence type="ECO:0000256" key="1">
    <source>
        <dbReference type="SAM" id="Phobius"/>
    </source>
</evidence>
<feature type="transmembrane region" description="Helical" evidence="1">
    <location>
        <begin position="299"/>
        <end position="319"/>
    </location>
</feature>
<dbReference type="InterPro" id="IPR010295">
    <property type="entry name" value="DUF898"/>
</dbReference>